<proteinExistence type="predicted"/>
<comment type="caution">
    <text evidence="2">The sequence shown here is derived from an EMBL/GenBank/DDBJ whole genome shotgun (WGS) entry which is preliminary data.</text>
</comment>
<gene>
    <name evidence="2" type="ORF">ENN98_00145</name>
</gene>
<feature type="signal peptide" evidence="1">
    <location>
        <begin position="1"/>
        <end position="22"/>
    </location>
</feature>
<accession>A0A7C2TJK5</accession>
<evidence type="ECO:0008006" key="3">
    <source>
        <dbReference type="Google" id="ProtNLM"/>
    </source>
</evidence>
<dbReference type="AlphaFoldDB" id="A0A7C2TJK5"/>
<keyword evidence="1" id="KW-0732">Signal</keyword>
<feature type="chain" id="PRO_5028452614" description="Carboxypeptidase regulatory-like domain-containing protein" evidence="1">
    <location>
        <begin position="23"/>
        <end position="459"/>
    </location>
</feature>
<reference evidence="2" key="1">
    <citation type="journal article" date="2020" name="mSystems">
        <title>Genome- and Community-Level Interaction Insights into Carbon Utilization and Element Cycling Functions of Hydrothermarchaeota in Hydrothermal Sediment.</title>
        <authorList>
            <person name="Zhou Z."/>
            <person name="Liu Y."/>
            <person name="Xu W."/>
            <person name="Pan J."/>
            <person name="Luo Z.H."/>
            <person name="Li M."/>
        </authorList>
    </citation>
    <scope>NUCLEOTIDE SEQUENCE [LARGE SCALE GENOMIC DNA]</scope>
    <source>
        <strain evidence="2">SpSt-1224</strain>
    </source>
</reference>
<evidence type="ECO:0000313" key="2">
    <source>
        <dbReference type="EMBL" id="HET97121.1"/>
    </source>
</evidence>
<dbReference type="Proteomes" id="UP000885986">
    <property type="component" value="Unassembled WGS sequence"/>
</dbReference>
<dbReference type="EMBL" id="DSDS01000005">
    <property type="protein sequence ID" value="HET97121.1"/>
    <property type="molecule type" value="Genomic_DNA"/>
</dbReference>
<dbReference type="PROSITE" id="PS51257">
    <property type="entry name" value="PROKAR_LIPOPROTEIN"/>
    <property type="match status" value="1"/>
</dbReference>
<protein>
    <recommendedName>
        <fullName evidence="3">Carboxypeptidase regulatory-like domain-containing protein</fullName>
    </recommendedName>
</protein>
<name>A0A7C2TJK5_9BACT</name>
<sequence length="459" mass="49811">MRTKISSFFPALLLLLILTACGGGSDSAPVGSTAGTTSYATTGITGGIAVDPYIVKATFFEDVNGNGRWDEGEQISTFSDEQGRFSFTTPVPAGRTIIMLDRGYHQGLPFAGQLMRRVEEGDSGNVVVTPMTTLAALGFSDNELASVLTVLNTYRTDYDLNADPMSAASGISAGAAADDPAIAALRANLYLGAVLEVFALDRGNEELSAAGLRDLLNWTPLVDLMNGLRTGVAADTFNYINLPKGYTALPPVTMREVVEAMPAILSWWKNEIVRRVIADKGATLASWEFIDQLNEVQKELTLKYYVRNNQHNKAVLAAIADEVLPSIPASHVALTKNGTVGTIEQLRQEFLVGQRLVVGNGSRLRFLGNGSDNQGTTELTYRNSLGQSATVSGRWWLEENILILKESDSDHFCLRMELQSDWNSHLALRIVDQVRTDYGSTSFIGRLLAESGQFRVAES</sequence>
<organism evidence="2">
    <name type="scientific">Desulfurivibrio alkaliphilus</name>
    <dbReference type="NCBI Taxonomy" id="427923"/>
    <lineage>
        <taxon>Bacteria</taxon>
        <taxon>Pseudomonadati</taxon>
        <taxon>Thermodesulfobacteriota</taxon>
        <taxon>Desulfobulbia</taxon>
        <taxon>Desulfobulbales</taxon>
        <taxon>Desulfobulbaceae</taxon>
        <taxon>Desulfurivibrio</taxon>
    </lineage>
</organism>
<evidence type="ECO:0000256" key="1">
    <source>
        <dbReference type="SAM" id="SignalP"/>
    </source>
</evidence>